<evidence type="ECO:0000313" key="2">
    <source>
        <dbReference type="EMBL" id="EJK68493.1"/>
    </source>
</evidence>
<evidence type="ECO:0000256" key="1">
    <source>
        <dbReference type="SAM" id="MobiDB-lite"/>
    </source>
</evidence>
<dbReference type="AlphaFoldDB" id="K0SQA4"/>
<dbReference type="EMBL" id="AGNL01011258">
    <property type="protein sequence ID" value="EJK68493.1"/>
    <property type="molecule type" value="Genomic_DNA"/>
</dbReference>
<sequence length="108" mass="11184">TDPYHRSTTGRLVLSYTPALGARTAAPPSTSSEQLNKLSMSRRRPTLSVAKAVRRLSVSPSAGGRSGAAATHARQSERVSVNGHSRTGAAKPGQGLGRPISEALHEAG</sequence>
<accession>K0SQA4</accession>
<feature type="region of interest" description="Disordered" evidence="1">
    <location>
        <begin position="19"/>
        <end position="108"/>
    </location>
</feature>
<reference evidence="2 3" key="1">
    <citation type="journal article" date="2012" name="Genome Biol.">
        <title>Genome and low-iron response of an oceanic diatom adapted to chronic iron limitation.</title>
        <authorList>
            <person name="Lommer M."/>
            <person name="Specht M."/>
            <person name="Roy A.S."/>
            <person name="Kraemer L."/>
            <person name="Andreson R."/>
            <person name="Gutowska M.A."/>
            <person name="Wolf J."/>
            <person name="Bergner S.V."/>
            <person name="Schilhabel M.B."/>
            <person name="Klostermeier U.C."/>
            <person name="Beiko R.G."/>
            <person name="Rosenstiel P."/>
            <person name="Hippler M."/>
            <person name="Laroche J."/>
        </authorList>
    </citation>
    <scope>NUCLEOTIDE SEQUENCE [LARGE SCALE GENOMIC DNA]</scope>
    <source>
        <strain evidence="2 3">CCMP1005</strain>
    </source>
</reference>
<protein>
    <submittedName>
        <fullName evidence="2">Uncharacterized protein</fullName>
    </submittedName>
</protein>
<proteinExistence type="predicted"/>
<name>K0SQA4_THAOC</name>
<dbReference type="Proteomes" id="UP000266841">
    <property type="component" value="Unassembled WGS sequence"/>
</dbReference>
<keyword evidence="3" id="KW-1185">Reference proteome</keyword>
<evidence type="ECO:0000313" key="3">
    <source>
        <dbReference type="Proteomes" id="UP000266841"/>
    </source>
</evidence>
<gene>
    <name evidence="2" type="ORF">THAOC_10319</name>
</gene>
<organism evidence="2 3">
    <name type="scientific">Thalassiosira oceanica</name>
    <name type="common">Marine diatom</name>
    <dbReference type="NCBI Taxonomy" id="159749"/>
    <lineage>
        <taxon>Eukaryota</taxon>
        <taxon>Sar</taxon>
        <taxon>Stramenopiles</taxon>
        <taxon>Ochrophyta</taxon>
        <taxon>Bacillariophyta</taxon>
        <taxon>Coscinodiscophyceae</taxon>
        <taxon>Thalassiosirophycidae</taxon>
        <taxon>Thalassiosirales</taxon>
        <taxon>Thalassiosiraceae</taxon>
        <taxon>Thalassiosira</taxon>
    </lineage>
</organism>
<feature type="non-terminal residue" evidence="2">
    <location>
        <position position="1"/>
    </location>
</feature>
<comment type="caution">
    <text evidence="2">The sequence shown here is derived from an EMBL/GenBank/DDBJ whole genome shotgun (WGS) entry which is preliminary data.</text>
</comment>
<feature type="compositionally biased region" description="Low complexity" evidence="1">
    <location>
        <begin position="57"/>
        <end position="70"/>
    </location>
</feature>
<feature type="compositionally biased region" description="Polar residues" evidence="1">
    <location>
        <begin position="27"/>
        <end position="39"/>
    </location>
</feature>